<accession>A0A9D3XF26</accession>
<organism evidence="1 2">
    <name type="scientific">Mauremys mutica</name>
    <name type="common">yellowpond turtle</name>
    <dbReference type="NCBI Taxonomy" id="74926"/>
    <lineage>
        <taxon>Eukaryota</taxon>
        <taxon>Metazoa</taxon>
        <taxon>Chordata</taxon>
        <taxon>Craniata</taxon>
        <taxon>Vertebrata</taxon>
        <taxon>Euteleostomi</taxon>
        <taxon>Archelosauria</taxon>
        <taxon>Testudinata</taxon>
        <taxon>Testudines</taxon>
        <taxon>Cryptodira</taxon>
        <taxon>Durocryptodira</taxon>
        <taxon>Testudinoidea</taxon>
        <taxon>Geoemydidae</taxon>
        <taxon>Geoemydinae</taxon>
        <taxon>Mauremys</taxon>
    </lineage>
</organism>
<dbReference type="AlphaFoldDB" id="A0A9D3XF26"/>
<keyword evidence="2" id="KW-1185">Reference proteome</keyword>
<name>A0A9D3XF26_9SAUR</name>
<evidence type="ECO:0000313" key="1">
    <source>
        <dbReference type="EMBL" id="KAH1178481.1"/>
    </source>
</evidence>
<dbReference type="EMBL" id="JAHDVG010000474">
    <property type="protein sequence ID" value="KAH1178481.1"/>
    <property type="molecule type" value="Genomic_DNA"/>
</dbReference>
<dbReference type="Proteomes" id="UP000827986">
    <property type="component" value="Unassembled WGS sequence"/>
</dbReference>
<protein>
    <submittedName>
        <fullName evidence="1">Uncharacterized protein</fullName>
    </submittedName>
</protein>
<sequence>MVALQGIPSTPAEYLTLMRRRKKRVREDIFCEILQSCNASDHDQRIWRANMTGTMEKFRTGKRSGGPIRTRSRKCIMGFYSQQIQMLHNLMDIQMNTYSATQTPQEDNSKSSCPELFSTDYTITFKVSVLILKILHGTSVPRIISSKRYTWRNSGATELSISRMRLMRQRHS</sequence>
<gene>
    <name evidence="1" type="ORF">KIL84_012183</name>
</gene>
<evidence type="ECO:0000313" key="2">
    <source>
        <dbReference type="Proteomes" id="UP000827986"/>
    </source>
</evidence>
<comment type="caution">
    <text evidence="1">The sequence shown here is derived from an EMBL/GenBank/DDBJ whole genome shotgun (WGS) entry which is preliminary data.</text>
</comment>
<reference evidence="1" key="1">
    <citation type="submission" date="2021-09" db="EMBL/GenBank/DDBJ databases">
        <title>The genome of Mauremys mutica provides insights into the evolution of semi-aquatic lifestyle.</title>
        <authorList>
            <person name="Gong S."/>
            <person name="Gao Y."/>
        </authorList>
    </citation>
    <scope>NUCLEOTIDE SEQUENCE</scope>
    <source>
        <strain evidence="1">MM-2020</strain>
        <tissue evidence="1">Muscle</tissue>
    </source>
</reference>
<proteinExistence type="predicted"/>